<sequence>MRLPRIVDSHTSAMFCSPPEKAGWVEPALLTRTSIEGSASLAHDANASTARTSAASTDIA</sequence>
<gene>
    <name evidence="1" type="ORF">UFOPK3772_02887</name>
</gene>
<protein>
    <submittedName>
        <fullName evidence="1">Unannotated protein</fullName>
    </submittedName>
</protein>
<organism evidence="1">
    <name type="scientific">freshwater metagenome</name>
    <dbReference type="NCBI Taxonomy" id="449393"/>
    <lineage>
        <taxon>unclassified sequences</taxon>
        <taxon>metagenomes</taxon>
        <taxon>ecological metagenomes</taxon>
    </lineage>
</organism>
<evidence type="ECO:0000313" key="1">
    <source>
        <dbReference type="EMBL" id="CAB4966991.1"/>
    </source>
</evidence>
<accession>A0A6J7LFK5</accession>
<dbReference type="AlphaFoldDB" id="A0A6J7LFK5"/>
<dbReference type="EMBL" id="CAFBNE010000132">
    <property type="protein sequence ID" value="CAB4966991.1"/>
    <property type="molecule type" value="Genomic_DNA"/>
</dbReference>
<name>A0A6J7LFK5_9ZZZZ</name>
<proteinExistence type="predicted"/>
<reference evidence="1" key="1">
    <citation type="submission" date="2020-05" db="EMBL/GenBank/DDBJ databases">
        <authorList>
            <person name="Chiriac C."/>
            <person name="Salcher M."/>
            <person name="Ghai R."/>
            <person name="Kavagutti S V."/>
        </authorList>
    </citation>
    <scope>NUCLEOTIDE SEQUENCE</scope>
</reference>